<feature type="compositionally biased region" description="Basic and acidic residues" evidence="1">
    <location>
        <begin position="136"/>
        <end position="146"/>
    </location>
</feature>
<sequence>MSKFYQINTTLLESNEAVNKQTGEVVPLSPETKLVYAYMLNQYRMYRKYGNRRYTESWDKIFTVCCDVAAQKQKRLAKELTTLGLIEVIGNKNAYKVVHSVESIIETWEFTNSKLNTFKDPTQTTKRKESKKQRLNKWEEDKRSKGEWKDFKEPHLEEMQDCNGVESYFTEQPPVEAYEQDYRPIAGDAVNFGVLADIDTSDAPTSDQWDYHPPEEKPEEVEPQEALEVIEQQVVEQDEPKKDEPQEVVKPITPVVCGDKSKLLKCFRPNTDISEIDISGKGIGFFAKPLHLKECDKDTARQYLKVIKEYYWEQYNPDDVTIANMVSWLTCSVCSNLTNELGYCLDPNCSSNNLPF</sequence>
<proteinExistence type="evidence at protein level"/>
<evidence type="ECO:0000259" key="2">
    <source>
        <dbReference type="Pfam" id="PF22182"/>
    </source>
</evidence>
<reference evidence="4" key="2">
    <citation type="submission" date="2014-10" db="PDB data bank">
        <title>1.8 Angstrom Crystal Structure of the N-terminal Domain of Protein with Unknown Function from Vibrio cholerae.</title>
        <authorList>
            <consortium name="Center for Structural Genomics of Infectious Diseases (CSGID)"/>
            <person name="Minasov G."/>
            <person name="Wawrzak Z."/>
            <person name="Stogios P.J."/>
            <person name="Skarina T."/>
            <person name="Seed K.D."/>
            <person name="Yim V."/>
            <person name="Savchenko A."/>
            <person name="Anderson W.F."/>
        </authorList>
    </citation>
    <scope>X-RAY CRYSTALLOGRAPHY (1.80 ANGSTROMS) OF 1-117</scope>
</reference>
<keyword evidence="4" id="KW-0002">3D-structure</keyword>
<feature type="region of interest" description="Disordered" evidence="1">
    <location>
        <begin position="199"/>
        <end position="223"/>
    </location>
</feature>
<dbReference type="EMBL" id="KC152960">
    <property type="protein sequence ID" value="AGG09405.1"/>
    <property type="molecule type" value="Genomic_DNA"/>
</dbReference>
<organism evidence="3">
    <name type="scientific">Vibrio cholerae serotype O1 biovar El Tor</name>
    <dbReference type="NCBI Taxonomy" id="686"/>
    <lineage>
        <taxon>Bacteria</taxon>
        <taxon>Pseudomonadati</taxon>
        <taxon>Pseudomonadota</taxon>
        <taxon>Gammaproteobacteria</taxon>
        <taxon>Vibrionales</taxon>
        <taxon>Vibrionaceae</taxon>
        <taxon>Vibrio</taxon>
    </lineage>
</organism>
<dbReference type="Pfam" id="PF22182">
    <property type="entry name" value="DUF6945"/>
    <property type="match status" value="1"/>
</dbReference>
<reference evidence="3" key="1">
    <citation type="journal article" date="2013" name="Nature">
        <title>A bacteriophage encodes its own CRISPR/Cas adaptive response to evade host innate immunity.</title>
        <authorList>
            <person name="Seed K.D."/>
            <person name="Lazinski D.W."/>
            <person name="Calderwood S.B."/>
            <person name="Camilli A."/>
        </authorList>
    </citation>
    <scope>NUCLEOTIDE SEQUENCE</scope>
    <source>
        <strain evidence="3">KS393</strain>
    </source>
</reference>
<dbReference type="PDBsum" id="4RO3"/>
<feature type="region of interest" description="Disordered" evidence="1">
    <location>
        <begin position="120"/>
        <end position="146"/>
    </location>
</feature>
<dbReference type="AlphaFoldDB" id="M1RHE3"/>
<dbReference type="SMR" id="M1RHE3"/>
<protein>
    <recommendedName>
        <fullName evidence="2">DUF6945 domain-containing protein</fullName>
    </recommendedName>
</protein>
<name>M1RHE3_VIBCE</name>
<feature type="domain" description="DUF6945" evidence="2">
    <location>
        <begin position="15"/>
        <end position="92"/>
    </location>
</feature>
<dbReference type="RefSeq" id="WP_002040284.1">
    <property type="nucleotide sequence ID" value="NZ_SIUG01000028.1"/>
</dbReference>
<accession>M1RHE3</accession>
<evidence type="ECO:0000256" key="1">
    <source>
        <dbReference type="SAM" id="MobiDB-lite"/>
    </source>
</evidence>
<dbReference type="PDB" id="4RO3">
    <property type="method" value="X-ray"/>
    <property type="resolution" value="1.80 A"/>
    <property type="chains" value="A/B=1-117"/>
</dbReference>
<evidence type="ECO:0000313" key="3">
    <source>
        <dbReference type="EMBL" id="AGG09405.1"/>
    </source>
</evidence>
<evidence type="ECO:0007829" key="4">
    <source>
        <dbReference type="PDB" id="4RO3"/>
    </source>
</evidence>
<dbReference type="EvolutionaryTrace" id="M1RHE3"/>
<dbReference type="InterPro" id="IPR054027">
    <property type="entry name" value="DUF6945"/>
</dbReference>